<sequence length="107" mass="10549">PTPSSSCTPASYNLLPIADVACAIPISNDDSKSIMSTCCKTGAVASFANDCALFCPVIGQTVGDLSACLQEKGVNPGSIMCNGTSNAQATITTGSLITSATGTATPG</sequence>
<proteinExistence type="predicted"/>
<reference evidence="1" key="1">
    <citation type="journal article" date="2020" name="Stud. Mycol.">
        <title>101 Dothideomycetes genomes: a test case for predicting lifestyles and emergence of pathogens.</title>
        <authorList>
            <person name="Haridas S."/>
            <person name="Albert R."/>
            <person name="Binder M."/>
            <person name="Bloem J."/>
            <person name="Labutti K."/>
            <person name="Salamov A."/>
            <person name="Andreopoulos B."/>
            <person name="Baker S."/>
            <person name="Barry K."/>
            <person name="Bills G."/>
            <person name="Bluhm B."/>
            <person name="Cannon C."/>
            <person name="Castanera R."/>
            <person name="Culley D."/>
            <person name="Daum C."/>
            <person name="Ezra D."/>
            <person name="Gonzalez J."/>
            <person name="Henrissat B."/>
            <person name="Kuo A."/>
            <person name="Liang C."/>
            <person name="Lipzen A."/>
            <person name="Lutzoni F."/>
            <person name="Magnuson J."/>
            <person name="Mondo S."/>
            <person name="Nolan M."/>
            <person name="Ohm R."/>
            <person name="Pangilinan J."/>
            <person name="Park H.-J."/>
            <person name="Ramirez L."/>
            <person name="Alfaro M."/>
            <person name="Sun H."/>
            <person name="Tritt A."/>
            <person name="Yoshinaga Y."/>
            <person name="Zwiers L.-H."/>
            <person name="Turgeon B."/>
            <person name="Goodwin S."/>
            <person name="Spatafora J."/>
            <person name="Crous P."/>
            <person name="Grigoriev I."/>
        </authorList>
    </citation>
    <scope>NUCLEOTIDE SEQUENCE</scope>
    <source>
        <strain evidence="1">CBS 123094</strain>
    </source>
</reference>
<protein>
    <submittedName>
        <fullName evidence="1">Uncharacterized protein</fullName>
    </submittedName>
</protein>
<name>A0A6A5VYG0_9PLEO</name>
<dbReference type="EMBL" id="ML977655">
    <property type="protein sequence ID" value="KAF1994593.1"/>
    <property type="molecule type" value="Genomic_DNA"/>
</dbReference>
<accession>A0A6A5VYG0</accession>
<evidence type="ECO:0000313" key="2">
    <source>
        <dbReference type="Proteomes" id="UP000799779"/>
    </source>
</evidence>
<dbReference type="OrthoDB" id="3520229at2759"/>
<dbReference type="Proteomes" id="UP000799779">
    <property type="component" value="Unassembled WGS sequence"/>
</dbReference>
<organism evidence="1 2">
    <name type="scientific">Amniculicola lignicola CBS 123094</name>
    <dbReference type="NCBI Taxonomy" id="1392246"/>
    <lineage>
        <taxon>Eukaryota</taxon>
        <taxon>Fungi</taxon>
        <taxon>Dikarya</taxon>
        <taxon>Ascomycota</taxon>
        <taxon>Pezizomycotina</taxon>
        <taxon>Dothideomycetes</taxon>
        <taxon>Pleosporomycetidae</taxon>
        <taxon>Pleosporales</taxon>
        <taxon>Amniculicolaceae</taxon>
        <taxon>Amniculicola</taxon>
    </lineage>
</organism>
<feature type="non-terminal residue" evidence="1">
    <location>
        <position position="1"/>
    </location>
</feature>
<gene>
    <name evidence="1" type="ORF">P154DRAFT_402212</name>
</gene>
<evidence type="ECO:0000313" key="1">
    <source>
        <dbReference type="EMBL" id="KAF1994593.1"/>
    </source>
</evidence>
<feature type="non-terminal residue" evidence="1">
    <location>
        <position position="107"/>
    </location>
</feature>
<dbReference type="AlphaFoldDB" id="A0A6A5VYG0"/>
<keyword evidence="2" id="KW-1185">Reference proteome</keyword>